<reference evidence="2" key="1">
    <citation type="thesis" date="2020" institute="ProQuest LLC" country="789 East Eisenhower Parkway, Ann Arbor, MI, USA">
        <title>Comparative Genomics and Chromosome Evolution.</title>
        <authorList>
            <person name="Mudd A.B."/>
        </authorList>
    </citation>
    <scope>NUCLEOTIDE SEQUENCE</scope>
    <source>
        <strain evidence="2">237g6f4</strain>
        <tissue evidence="2">Blood</tissue>
    </source>
</reference>
<comment type="caution">
    <text evidence="2">The sequence shown here is derived from an EMBL/GenBank/DDBJ whole genome shotgun (WGS) entry which is preliminary data.</text>
</comment>
<proteinExistence type="predicted"/>
<keyword evidence="1" id="KW-1133">Transmembrane helix</keyword>
<sequence length="110" mass="13131">MHFQDVRIPCICVFLIRFFYPSLSLSIEIDAFGFVGLQNVWLIFARTAHFNMNVFVIYIFFFLLFFFNIAFTFQFFIFFLILEIYLFICNPSSFILYSIRSRSSGKAVCF</sequence>
<evidence type="ECO:0000256" key="1">
    <source>
        <dbReference type="SAM" id="Phobius"/>
    </source>
</evidence>
<organism evidence="2 3">
    <name type="scientific">Engystomops pustulosus</name>
    <name type="common">Tungara frog</name>
    <name type="synonym">Physalaemus pustulosus</name>
    <dbReference type="NCBI Taxonomy" id="76066"/>
    <lineage>
        <taxon>Eukaryota</taxon>
        <taxon>Metazoa</taxon>
        <taxon>Chordata</taxon>
        <taxon>Craniata</taxon>
        <taxon>Vertebrata</taxon>
        <taxon>Euteleostomi</taxon>
        <taxon>Amphibia</taxon>
        <taxon>Batrachia</taxon>
        <taxon>Anura</taxon>
        <taxon>Neobatrachia</taxon>
        <taxon>Hyloidea</taxon>
        <taxon>Leptodactylidae</taxon>
        <taxon>Leiuperinae</taxon>
        <taxon>Engystomops</taxon>
    </lineage>
</organism>
<name>A0AAV7AJC4_ENGPU</name>
<accession>A0AAV7AJC4</accession>
<evidence type="ECO:0000313" key="2">
    <source>
        <dbReference type="EMBL" id="KAG8560875.1"/>
    </source>
</evidence>
<keyword evidence="1" id="KW-0812">Transmembrane</keyword>
<keyword evidence="3" id="KW-1185">Reference proteome</keyword>
<dbReference type="EMBL" id="WNYA01000007">
    <property type="protein sequence ID" value="KAG8560875.1"/>
    <property type="molecule type" value="Genomic_DNA"/>
</dbReference>
<dbReference type="AlphaFoldDB" id="A0AAV7AJC4"/>
<gene>
    <name evidence="2" type="ORF">GDO81_015171</name>
</gene>
<feature type="transmembrane region" description="Helical" evidence="1">
    <location>
        <begin position="50"/>
        <end position="69"/>
    </location>
</feature>
<keyword evidence="1" id="KW-0472">Membrane</keyword>
<feature type="transmembrane region" description="Helical" evidence="1">
    <location>
        <begin position="6"/>
        <end position="29"/>
    </location>
</feature>
<feature type="transmembrane region" description="Helical" evidence="1">
    <location>
        <begin position="75"/>
        <end position="97"/>
    </location>
</feature>
<evidence type="ECO:0000313" key="3">
    <source>
        <dbReference type="Proteomes" id="UP000824782"/>
    </source>
</evidence>
<protein>
    <submittedName>
        <fullName evidence="2">Uncharacterized protein</fullName>
    </submittedName>
</protein>
<dbReference type="Proteomes" id="UP000824782">
    <property type="component" value="Unassembled WGS sequence"/>
</dbReference>